<evidence type="ECO:0000259" key="1">
    <source>
        <dbReference type="SMART" id="SM00912"/>
    </source>
</evidence>
<dbReference type="InterPro" id="IPR012334">
    <property type="entry name" value="Pectin_lyas_fold"/>
</dbReference>
<dbReference type="Gene3D" id="2.160.20.10">
    <property type="entry name" value="Single-stranded right-handed beta-helix, Pectin lyase-like"/>
    <property type="match status" value="3"/>
</dbReference>
<dbReference type="SMART" id="SM00912">
    <property type="entry name" value="Haemagg_act"/>
    <property type="match status" value="1"/>
</dbReference>
<gene>
    <name evidence="2" type="ORF">BC008_05520</name>
</gene>
<evidence type="ECO:0000313" key="3">
    <source>
        <dbReference type="Proteomes" id="UP000053372"/>
    </source>
</evidence>
<dbReference type="Pfam" id="PF05860">
    <property type="entry name" value="TPS"/>
    <property type="match status" value="1"/>
</dbReference>
<dbReference type="AlphaFoldDB" id="A0A0V7ZZE5"/>
<feature type="domain" description="Filamentous haemagglutinin FhaB/tRNA nuclease CdiA-like TPS" evidence="1">
    <location>
        <begin position="43"/>
        <end position="164"/>
    </location>
</feature>
<sequence>MNSNGLCDLVTKIVLLGFFNLSTALIKPCFAQSNITPDNTLGAEGSQVIPNVNNPDGIPSELIEAGAQRGQNLFHSFQEFNVSEGRGAYFVVPNNTIQNVLTRVTGSNASSINGVLGTISSRNFDPSNVNLFLINPNGIIFGRNASLNINGSFAVTTANAIEFGNRGLFSATGPQLPSELLTVNPSAFLFNRINAQASIQSTSVAPAGEDILGNSLTGLRVGDGNSLLLLGGNINIDGQEEQGGISAVGGRVELGGLASIGTVGLNVDGNNLSLSFPEQGNGSDVSLNSGARVNLRADGGGDSIINSGNLEIIEGSQILAGISSGLGSPGVQAGNIAINATGTIVIDGVPNGSRSGVFNQTEIGSVGNSGSIDINADSVEIKNGGQLNTSALGSGNSGKILINATNKVLFDGAPLGFQSSAFSQLGENAVGNSGGIEINAGSVEVFDGGYLEANTLGIGNAGKIQITAREKVVIDGESPLGFLSAVFSQVGENAVGNSGGIEINAGNVEVTNGGQLSANTLGTGDAGKITISARDKVVFDDQSPFGKLSSAFSQVRENAVGNSGGIEINANNVEVTNGGQLSATTLNRGNAGLIKINATDKVVFDGVSRFGNLSSAISQVKENAEGDSEGIEINGSNVEITGGAQLTATTLGKGDSGKISITGTERVVFDGESTPLFTVSSAISQVFGGAEGDSGGIEINGGSVEITGGAQLTATTLGKGNSGKISITGTERVVFDGESTFGFGPVSSAISQVKENAEGDSGGIEINGGNVEIRNGSQLTATTLGKGDSGLIRIAATERVVFDGESTFDFGPVSSAISQVFGGAEGNSGGIEIEADNVEITNGAFLDASTLGKGNAGAVRITGRDRVIFDGKSKDGSLSSNSSSQVGSGAIGNSEGISINAPNIKLSNTGFISTKTLGDGRAGDITVRSTNFDIIGGSQVSAESEGTDVAGNINISVKDNFNANNGQVLTQAEKSSGGDINITAGKNIILRNNSDIKTILSTTTGSGGDINLNANAIVALEDSDIFAFAPQGSGGDIIFNTNAFLSDSLFSPTSETGNSFTEEKLNRLDGNSRVDVNASGSVSSGTIIGITDNSFLQDDLAELTENPIDSEALVASSCVVRSKKRNGSFFITGTAGLPYRPGDTLPSRYSAIKVRTIEESSAKKPNQKWKIGDPIVEPTGVYSLENGRRILSRECGK</sequence>
<protein>
    <recommendedName>
        <fullName evidence="1">Filamentous haemagglutinin FhaB/tRNA nuclease CdiA-like TPS domain-containing protein</fullName>
    </recommendedName>
</protein>
<accession>A0A0V7ZZE5</accession>
<name>A0A0V7ZZE5_9CYAN</name>
<keyword evidence="3" id="KW-1185">Reference proteome</keyword>
<dbReference type="Proteomes" id="UP000053372">
    <property type="component" value="Unassembled WGS sequence"/>
</dbReference>
<proteinExistence type="predicted"/>
<comment type="caution">
    <text evidence="2">The sequence shown here is derived from an EMBL/GenBank/DDBJ whole genome shotgun (WGS) entry which is preliminary data.</text>
</comment>
<evidence type="ECO:0000313" key="2">
    <source>
        <dbReference type="EMBL" id="KST69897.1"/>
    </source>
</evidence>
<dbReference type="EMBL" id="LMTZ01000011">
    <property type="protein sequence ID" value="KST69897.1"/>
    <property type="molecule type" value="Genomic_DNA"/>
</dbReference>
<dbReference type="SUPFAM" id="SSF51126">
    <property type="entry name" value="Pectin lyase-like"/>
    <property type="match status" value="5"/>
</dbReference>
<dbReference type="InterPro" id="IPR011050">
    <property type="entry name" value="Pectin_lyase_fold/virulence"/>
</dbReference>
<reference evidence="2 3" key="1">
    <citation type="journal article" date="2015" name="Genome Announc.">
        <title>Draft Genome of the Euendolithic (true boring) Cyanobacterium Mastigocoleus testarum strain BC008.</title>
        <authorList>
            <person name="Guida B.S."/>
            <person name="Garcia-Pichel F."/>
        </authorList>
    </citation>
    <scope>NUCLEOTIDE SEQUENCE [LARGE SCALE GENOMIC DNA]</scope>
    <source>
        <strain evidence="2 3">BC008</strain>
    </source>
</reference>
<dbReference type="InterPro" id="IPR008638">
    <property type="entry name" value="FhaB/CdiA-like_TPS"/>
</dbReference>
<dbReference type="NCBIfam" id="TIGR01901">
    <property type="entry name" value="adhes_NPXG"/>
    <property type="match status" value="1"/>
</dbReference>
<organism evidence="2 3">
    <name type="scientific">Mastigocoleus testarum BC008</name>
    <dbReference type="NCBI Taxonomy" id="371196"/>
    <lineage>
        <taxon>Bacteria</taxon>
        <taxon>Bacillati</taxon>
        <taxon>Cyanobacteriota</taxon>
        <taxon>Cyanophyceae</taxon>
        <taxon>Nostocales</taxon>
        <taxon>Hapalosiphonaceae</taxon>
        <taxon>Mastigocoleus</taxon>
    </lineage>
</organism>